<dbReference type="GO" id="GO:0005886">
    <property type="term" value="C:plasma membrane"/>
    <property type="evidence" value="ECO:0007669"/>
    <property type="project" value="UniProtKB-SubCell"/>
</dbReference>
<evidence type="ECO:0000313" key="7">
    <source>
        <dbReference type="EMBL" id="VAW03338.1"/>
    </source>
</evidence>
<dbReference type="PANTHER" id="PTHR35007:SF1">
    <property type="entry name" value="PILUS ASSEMBLY PROTEIN"/>
    <property type="match status" value="1"/>
</dbReference>
<keyword evidence="3" id="KW-0812">Transmembrane</keyword>
<sequence>MEFSPLLVQIAFMVLAALAVGGIAVAIFLPQLTGQADISKRVSDIAGDNTGRKSGLRGHFTEGKGEKRRNQIQESLDKFEKKQEKKKKKVTIKVMIQRAGLDMSIKTYWIYSVAAGVAGGIAALFAGVVPLVAVGAAIASGLGLPRWFLSMLTKRRQEDFLRLFADAIDVMVRGLKAGLPVNEAMKVIATEMDAPVGPEFTEIVQGQRVGITLEQGVERMMDRIPLAEVNFLAIVMAIQKSTGGNLAEALENLSTVLRDRKKMKAKVQAISQEAKASAAIIGSLPFAIGGGMMVLNPEYLNPLFDTERGNIMLMVAGGWMMVGVLIMRKMINFKI</sequence>
<evidence type="ECO:0000256" key="1">
    <source>
        <dbReference type="ARBA" id="ARBA00004651"/>
    </source>
</evidence>
<name>A0A3B0SDN3_9ZZZZ</name>
<dbReference type="Pfam" id="PF00482">
    <property type="entry name" value="T2SSF"/>
    <property type="match status" value="1"/>
</dbReference>
<evidence type="ECO:0000256" key="5">
    <source>
        <dbReference type="ARBA" id="ARBA00023136"/>
    </source>
</evidence>
<dbReference type="Gene3D" id="1.20.81.30">
    <property type="entry name" value="Type II secretion system (T2SS), domain F"/>
    <property type="match status" value="1"/>
</dbReference>
<dbReference type="EMBL" id="UOEC01000209">
    <property type="protein sequence ID" value="VAW03338.1"/>
    <property type="molecule type" value="Genomic_DNA"/>
</dbReference>
<proteinExistence type="predicted"/>
<protein>
    <submittedName>
        <fullName evidence="7">Flp pilus assembly protein TadB</fullName>
    </submittedName>
</protein>
<gene>
    <name evidence="7" type="ORF">MNBD_ALPHA08-1765</name>
</gene>
<evidence type="ECO:0000259" key="6">
    <source>
        <dbReference type="Pfam" id="PF00482"/>
    </source>
</evidence>
<evidence type="ECO:0000256" key="2">
    <source>
        <dbReference type="ARBA" id="ARBA00022475"/>
    </source>
</evidence>
<dbReference type="InterPro" id="IPR042094">
    <property type="entry name" value="T2SS_GspF_sf"/>
</dbReference>
<dbReference type="PANTHER" id="PTHR35007">
    <property type="entry name" value="INTEGRAL MEMBRANE PROTEIN-RELATED"/>
    <property type="match status" value="1"/>
</dbReference>
<dbReference type="AlphaFoldDB" id="A0A3B0SDN3"/>
<dbReference type="InterPro" id="IPR018076">
    <property type="entry name" value="T2SS_GspF_dom"/>
</dbReference>
<reference evidence="7" key="1">
    <citation type="submission" date="2018-06" db="EMBL/GenBank/DDBJ databases">
        <authorList>
            <person name="Zhirakovskaya E."/>
        </authorList>
    </citation>
    <scope>NUCLEOTIDE SEQUENCE</scope>
</reference>
<evidence type="ECO:0000256" key="4">
    <source>
        <dbReference type="ARBA" id="ARBA00022989"/>
    </source>
</evidence>
<evidence type="ECO:0000256" key="3">
    <source>
        <dbReference type="ARBA" id="ARBA00022692"/>
    </source>
</evidence>
<accession>A0A3B0SDN3</accession>
<keyword evidence="4" id="KW-1133">Transmembrane helix</keyword>
<keyword evidence="2" id="KW-1003">Cell membrane</keyword>
<comment type="subcellular location">
    <subcellularLocation>
        <location evidence="1">Cell membrane</location>
        <topology evidence="1">Multi-pass membrane protein</topology>
    </subcellularLocation>
</comment>
<feature type="domain" description="Type II secretion system protein GspF" evidence="6">
    <location>
        <begin position="168"/>
        <end position="292"/>
    </location>
</feature>
<keyword evidence="5" id="KW-0472">Membrane</keyword>
<organism evidence="7">
    <name type="scientific">hydrothermal vent metagenome</name>
    <dbReference type="NCBI Taxonomy" id="652676"/>
    <lineage>
        <taxon>unclassified sequences</taxon>
        <taxon>metagenomes</taxon>
        <taxon>ecological metagenomes</taxon>
    </lineage>
</organism>